<dbReference type="AlphaFoldDB" id="A0A9P7GN89"/>
<dbReference type="EMBL" id="JABCKI010000218">
    <property type="protein sequence ID" value="KAG5651633.1"/>
    <property type="molecule type" value="Genomic_DNA"/>
</dbReference>
<dbReference type="GO" id="GO:0005739">
    <property type="term" value="C:mitochondrion"/>
    <property type="evidence" value="ECO:0007669"/>
    <property type="project" value="TreeGrafter"/>
</dbReference>
<sequence>MSRPAQPRFAAYRNALAALAARTGTPLPSLIVSFAVLHEVTAVVPLVAFFYGSRSLGIGESVVGAIVRKEDSLSSTDQDTWMKGVFRGWVEEGDAWAARVGRRYGIFGYEKRVPGASNAHTEPSPLSSHIAGDVANAIVAYGASKALLPVRVGISLYLSPAFSRTIVEPLRKTLIRPFRR</sequence>
<dbReference type="InterPro" id="IPR018811">
    <property type="entry name" value="MRX11"/>
</dbReference>
<evidence type="ECO:0000313" key="1">
    <source>
        <dbReference type="EMBL" id="KAG5651633.1"/>
    </source>
</evidence>
<dbReference type="PANTHER" id="PTHR28002">
    <property type="entry name" value="MIOREX COMPLEX COMPONENT 11"/>
    <property type="match status" value="1"/>
</dbReference>
<dbReference type="PANTHER" id="PTHR28002:SF1">
    <property type="entry name" value="MIOREX COMPLEX COMPONENT 11"/>
    <property type="match status" value="1"/>
</dbReference>
<organism evidence="1 2">
    <name type="scientific">Sphagnurus paluster</name>
    <dbReference type="NCBI Taxonomy" id="117069"/>
    <lineage>
        <taxon>Eukaryota</taxon>
        <taxon>Fungi</taxon>
        <taxon>Dikarya</taxon>
        <taxon>Basidiomycota</taxon>
        <taxon>Agaricomycotina</taxon>
        <taxon>Agaricomycetes</taxon>
        <taxon>Agaricomycetidae</taxon>
        <taxon>Agaricales</taxon>
        <taxon>Tricholomatineae</taxon>
        <taxon>Lyophyllaceae</taxon>
        <taxon>Sphagnurus</taxon>
    </lineage>
</organism>
<gene>
    <name evidence="1" type="ORF">H0H81_008010</name>
</gene>
<keyword evidence="2" id="KW-1185">Reference proteome</keyword>
<reference evidence="1" key="1">
    <citation type="submission" date="2021-02" db="EMBL/GenBank/DDBJ databases">
        <authorList>
            <person name="Nieuwenhuis M."/>
            <person name="Van De Peppel L.J.J."/>
        </authorList>
    </citation>
    <scope>NUCLEOTIDE SEQUENCE</scope>
    <source>
        <strain evidence="1">D49</strain>
    </source>
</reference>
<protein>
    <submittedName>
        <fullName evidence="1">Uncharacterized protein</fullName>
    </submittedName>
</protein>
<dbReference type="OrthoDB" id="5580261at2759"/>
<proteinExistence type="predicted"/>
<dbReference type="Pfam" id="PF10306">
    <property type="entry name" value="FLILHELTA"/>
    <property type="match status" value="1"/>
</dbReference>
<reference evidence="1" key="2">
    <citation type="submission" date="2021-10" db="EMBL/GenBank/DDBJ databases">
        <title>Phylogenomics reveals ancestral predisposition of the termite-cultivated fungus Termitomyces towards a domesticated lifestyle.</title>
        <authorList>
            <person name="Auxier B."/>
            <person name="Grum-Grzhimaylo A."/>
            <person name="Cardenas M.E."/>
            <person name="Lodge J.D."/>
            <person name="Laessoe T."/>
            <person name="Pedersen O."/>
            <person name="Smith M.E."/>
            <person name="Kuyper T.W."/>
            <person name="Franco-Molano E.A."/>
            <person name="Baroni T.J."/>
            <person name="Aanen D.K."/>
        </authorList>
    </citation>
    <scope>NUCLEOTIDE SEQUENCE</scope>
    <source>
        <strain evidence="1">D49</strain>
    </source>
</reference>
<dbReference type="Proteomes" id="UP000717328">
    <property type="component" value="Unassembled WGS sequence"/>
</dbReference>
<comment type="caution">
    <text evidence="1">The sequence shown here is derived from an EMBL/GenBank/DDBJ whole genome shotgun (WGS) entry which is preliminary data.</text>
</comment>
<accession>A0A9P7GN89</accession>
<evidence type="ECO:0000313" key="2">
    <source>
        <dbReference type="Proteomes" id="UP000717328"/>
    </source>
</evidence>
<name>A0A9P7GN89_9AGAR</name>